<dbReference type="InterPro" id="IPR011079">
    <property type="entry name" value="Ala_racemase_C"/>
</dbReference>
<evidence type="ECO:0000256" key="2">
    <source>
        <dbReference type="ARBA" id="ARBA00022898"/>
    </source>
</evidence>
<dbReference type="EMBL" id="JAHWXN010000001">
    <property type="protein sequence ID" value="MCK2036907.1"/>
    <property type="molecule type" value="Genomic_DNA"/>
</dbReference>
<protein>
    <recommendedName>
        <fullName evidence="4">Alanine racemase C-terminal domain-containing protein</fullName>
    </recommendedName>
</protein>
<dbReference type="SUPFAM" id="SSF50621">
    <property type="entry name" value="Alanine racemase C-terminal domain-like"/>
    <property type="match status" value="1"/>
</dbReference>
<sequence>MRGARERRDIVLRRLGIPSSLRGLRREPERTEARVEDVSDTTSSARTHAVISRSALAAAADSAVQRGGTVADLRRDAWGHGVLAVAHAVTAAGAGRVLVDSAGEIDALALEGIVGSTDAVADIDPFLLYGLPVRGESAPVRPVMRLTGKVLSTKRLRAGDAVSYGYTHRAPVDTNVALVTGGYAQGIVRALGNRAHVEIDGEQRPIIGRVAMDVCVVDLQGADAPVGTEVTFFGGEGPAAHSLSHWAEVTGLSAAELLTVAGAHAIREWEA</sequence>
<dbReference type="Gene3D" id="2.40.37.10">
    <property type="entry name" value="Lyase, Ornithine Decarboxylase, Chain A, domain 1"/>
    <property type="match status" value="1"/>
</dbReference>
<evidence type="ECO:0000259" key="4">
    <source>
        <dbReference type="SMART" id="SM01005"/>
    </source>
</evidence>
<evidence type="ECO:0000313" key="6">
    <source>
        <dbReference type="Proteomes" id="UP001300096"/>
    </source>
</evidence>
<dbReference type="PANTHER" id="PTHR30511:SF0">
    <property type="entry name" value="ALANINE RACEMASE, CATABOLIC-RELATED"/>
    <property type="match status" value="1"/>
</dbReference>
<dbReference type="InterPro" id="IPR000821">
    <property type="entry name" value="Ala_racemase"/>
</dbReference>
<keyword evidence="2" id="KW-0663">Pyridoxal phosphate</keyword>
<proteinExistence type="predicted"/>
<evidence type="ECO:0000256" key="1">
    <source>
        <dbReference type="ARBA" id="ARBA00001933"/>
    </source>
</evidence>
<keyword evidence="6" id="KW-1185">Reference proteome</keyword>
<comment type="caution">
    <text evidence="5">The sequence shown here is derived from an EMBL/GenBank/DDBJ whole genome shotgun (WGS) entry which is preliminary data.</text>
</comment>
<dbReference type="PRINTS" id="PR00992">
    <property type="entry name" value="ALARACEMASE"/>
</dbReference>
<reference evidence="5 6" key="1">
    <citation type="submission" date="2021-06" db="EMBL/GenBank/DDBJ databases">
        <title>Genome-based taxonomic framework of Microbacterium strains isolated from marine environment, the description of four new species and reclassification of four preexisting species.</title>
        <authorList>
            <person name="Lee S.D."/>
            <person name="Kim S.-M."/>
            <person name="Byeon Y.-S."/>
            <person name="Yang H.L."/>
            <person name="Kim I.S."/>
        </authorList>
    </citation>
    <scope>NUCLEOTIDE SEQUENCE [LARGE SCALE GENOMIC DNA]</scope>
    <source>
        <strain evidence="5 6">SSW1-49</strain>
    </source>
</reference>
<feature type="domain" description="Alanine racemase C-terminal" evidence="4">
    <location>
        <begin position="143"/>
        <end position="270"/>
    </location>
</feature>
<dbReference type="Proteomes" id="UP001300096">
    <property type="component" value="Unassembled WGS sequence"/>
</dbReference>
<evidence type="ECO:0000256" key="3">
    <source>
        <dbReference type="ARBA" id="ARBA00023235"/>
    </source>
</evidence>
<dbReference type="PANTHER" id="PTHR30511">
    <property type="entry name" value="ALANINE RACEMASE"/>
    <property type="match status" value="1"/>
</dbReference>
<organism evidence="5 6">
    <name type="scientific">Microbacterium croceum</name>
    <dbReference type="NCBI Taxonomy" id="2851645"/>
    <lineage>
        <taxon>Bacteria</taxon>
        <taxon>Bacillati</taxon>
        <taxon>Actinomycetota</taxon>
        <taxon>Actinomycetes</taxon>
        <taxon>Micrococcales</taxon>
        <taxon>Microbacteriaceae</taxon>
        <taxon>Microbacterium</taxon>
    </lineage>
</organism>
<dbReference type="Pfam" id="PF00842">
    <property type="entry name" value="Ala_racemase_C"/>
    <property type="match status" value="1"/>
</dbReference>
<accession>A0ABT0FFR2</accession>
<name>A0ABT0FFR2_9MICO</name>
<dbReference type="InterPro" id="IPR009006">
    <property type="entry name" value="Ala_racemase/Decarboxylase_C"/>
</dbReference>
<dbReference type="SMART" id="SM01005">
    <property type="entry name" value="Ala_racemase_C"/>
    <property type="match status" value="1"/>
</dbReference>
<evidence type="ECO:0000313" key="5">
    <source>
        <dbReference type="EMBL" id="MCK2036907.1"/>
    </source>
</evidence>
<gene>
    <name evidence="5" type="ORF">KZC51_12265</name>
</gene>
<comment type="cofactor">
    <cofactor evidence="1">
        <name>pyridoxal 5'-phosphate</name>
        <dbReference type="ChEBI" id="CHEBI:597326"/>
    </cofactor>
</comment>
<keyword evidence="3" id="KW-0413">Isomerase</keyword>